<evidence type="ECO:0000256" key="3">
    <source>
        <dbReference type="ARBA" id="ARBA00023155"/>
    </source>
</evidence>
<gene>
    <name evidence="9" type="ORF">CC85DRAFT_108158</name>
</gene>
<evidence type="ECO:0000256" key="6">
    <source>
        <dbReference type="RuleBase" id="RU000682"/>
    </source>
</evidence>
<feature type="region of interest" description="Disordered" evidence="7">
    <location>
        <begin position="230"/>
        <end position="278"/>
    </location>
</feature>
<dbReference type="RefSeq" id="XP_018278173.1">
    <property type="nucleotide sequence ID" value="XM_018419303.1"/>
</dbReference>
<dbReference type="PANTHER" id="PTHR24208">
    <property type="entry name" value="LIM/HOMEOBOX PROTEIN LHX"/>
    <property type="match status" value="1"/>
</dbReference>
<dbReference type="InterPro" id="IPR050453">
    <property type="entry name" value="LIM_Homeobox_TF"/>
</dbReference>
<feature type="compositionally biased region" description="Polar residues" evidence="7">
    <location>
        <begin position="187"/>
        <end position="207"/>
    </location>
</feature>
<dbReference type="STRING" id="879819.A0A0J0XKT5"/>
<dbReference type="PANTHER" id="PTHR24208:SF166">
    <property type="entry name" value="LIM HOMEOBOX TRANSCRIPTION FACTOR 1 ALPHA, ISOFORM B"/>
    <property type="match status" value="1"/>
</dbReference>
<keyword evidence="10" id="KW-1185">Reference proteome</keyword>
<feature type="region of interest" description="Disordered" evidence="7">
    <location>
        <begin position="298"/>
        <end position="345"/>
    </location>
</feature>
<name>A0A0J0XKT5_9TREE</name>
<dbReference type="InterPro" id="IPR017970">
    <property type="entry name" value="Homeobox_CS"/>
</dbReference>
<evidence type="ECO:0000256" key="5">
    <source>
        <dbReference type="PROSITE-ProRule" id="PRU00108"/>
    </source>
</evidence>
<evidence type="ECO:0000256" key="1">
    <source>
        <dbReference type="ARBA" id="ARBA00004123"/>
    </source>
</evidence>
<comment type="subcellular location">
    <subcellularLocation>
        <location evidence="1 5 6">Nucleus</location>
    </subcellularLocation>
</comment>
<protein>
    <recommendedName>
        <fullName evidence="8">Homeobox domain-containing protein</fullName>
    </recommendedName>
</protein>
<dbReference type="InterPro" id="IPR009057">
    <property type="entry name" value="Homeodomain-like_sf"/>
</dbReference>
<evidence type="ECO:0000256" key="7">
    <source>
        <dbReference type="SAM" id="MobiDB-lite"/>
    </source>
</evidence>
<dbReference type="CDD" id="cd00086">
    <property type="entry name" value="homeodomain"/>
    <property type="match status" value="1"/>
</dbReference>
<dbReference type="Proteomes" id="UP000053611">
    <property type="component" value="Unassembled WGS sequence"/>
</dbReference>
<keyword evidence="2 5" id="KW-0238">DNA-binding</keyword>
<keyword evidence="4 5" id="KW-0539">Nucleus</keyword>
<organism evidence="9 10">
    <name type="scientific">Cutaneotrichosporon oleaginosum</name>
    <dbReference type="NCBI Taxonomy" id="879819"/>
    <lineage>
        <taxon>Eukaryota</taxon>
        <taxon>Fungi</taxon>
        <taxon>Dikarya</taxon>
        <taxon>Basidiomycota</taxon>
        <taxon>Agaricomycotina</taxon>
        <taxon>Tremellomycetes</taxon>
        <taxon>Trichosporonales</taxon>
        <taxon>Trichosporonaceae</taxon>
        <taxon>Cutaneotrichosporon</taxon>
    </lineage>
</organism>
<accession>A0A0J0XKT5</accession>
<proteinExistence type="predicted"/>
<keyword evidence="3 5" id="KW-0371">Homeobox</keyword>
<dbReference type="GO" id="GO:0005634">
    <property type="term" value="C:nucleus"/>
    <property type="evidence" value="ECO:0007669"/>
    <property type="project" value="UniProtKB-SubCell"/>
</dbReference>
<dbReference type="PROSITE" id="PS50071">
    <property type="entry name" value="HOMEOBOX_2"/>
    <property type="match status" value="1"/>
</dbReference>
<dbReference type="GO" id="GO:0000977">
    <property type="term" value="F:RNA polymerase II transcription regulatory region sequence-specific DNA binding"/>
    <property type="evidence" value="ECO:0007669"/>
    <property type="project" value="TreeGrafter"/>
</dbReference>
<dbReference type="InterPro" id="IPR000047">
    <property type="entry name" value="HTH_motif"/>
</dbReference>
<dbReference type="GeneID" id="28979906"/>
<evidence type="ECO:0000256" key="4">
    <source>
        <dbReference type="ARBA" id="ARBA00023242"/>
    </source>
</evidence>
<reference evidence="9 10" key="1">
    <citation type="submission" date="2015-03" db="EMBL/GenBank/DDBJ databases">
        <title>Genomics and transcriptomics of the oil-accumulating basidiomycete yeast T. oleaginosus allow insights into substrate utilization and the diverse evolutionary trajectories of mating systems in fungi.</title>
        <authorList>
            <consortium name="DOE Joint Genome Institute"/>
            <person name="Kourist R."/>
            <person name="Kracht O."/>
            <person name="Bracharz F."/>
            <person name="Lipzen A."/>
            <person name="Nolan M."/>
            <person name="Ohm R."/>
            <person name="Grigoriev I."/>
            <person name="Sun S."/>
            <person name="Heitman J."/>
            <person name="Bruck T."/>
            <person name="Nowrousian M."/>
        </authorList>
    </citation>
    <scope>NUCLEOTIDE SEQUENCE [LARGE SCALE GENOMIC DNA]</scope>
    <source>
        <strain evidence="9 10">IBC0246</strain>
    </source>
</reference>
<dbReference type="InterPro" id="IPR001356">
    <property type="entry name" value="HD"/>
</dbReference>
<dbReference type="Gene3D" id="1.10.10.60">
    <property type="entry name" value="Homeodomain-like"/>
    <property type="match status" value="1"/>
</dbReference>
<evidence type="ECO:0000313" key="10">
    <source>
        <dbReference type="Proteomes" id="UP000053611"/>
    </source>
</evidence>
<feature type="domain" description="Homeobox" evidence="8">
    <location>
        <begin position="1"/>
        <end position="36"/>
    </location>
</feature>
<evidence type="ECO:0000259" key="8">
    <source>
        <dbReference type="PROSITE" id="PS50071"/>
    </source>
</evidence>
<feature type="DNA-binding region" description="Homeobox" evidence="5">
    <location>
        <begin position="3"/>
        <end position="37"/>
    </location>
</feature>
<dbReference type="GO" id="GO:0000981">
    <property type="term" value="F:DNA-binding transcription factor activity, RNA polymerase II-specific"/>
    <property type="evidence" value="ECO:0007669"/>
    <property type="project" value="InterPro"/>
</dbReference>
<dbReference type="SUPFAM" id="SSF46689">
    <property type="entry name" value="Homeodomain-like"/>
    <property type="match status" value="1"/>
</dbReference>
<feature type="region of interest" description="Disordered" evidence="7">
    <location>
        <begin position="180"/>
        <end position="215"/>
    </location>
</feature>
<dbReference type="PROSITE" id="PS00027">
    <property type="entry name" value="HOMEOBOX_1"/>
    <property type="match status" value="1"/>
</dbReference>
<dbReference type="PRINTS" id="PR00031">
    <property type="entry name" value="HTHREPRESSR"/>
</dbReference>
<dbReference type="AlphaFoldDB" id="A0A0J0XKT5"/>
<dbReference type="Pfam" id="PF00046">
    <property type="entry name" value="Homeodomain"/>
    <property type="match status" value="1"/>
</dbReference>
<dbReference type="EMBL" id="KQ087214">
    <property type="protein sequence ID" value="KLT41682.1"/>
    <property type="molecule type" value="Genomic_DNA"/>
</dbReference>
<dbReference type="SMART" id="SM00389">
    <property type="entry name" value="HOX"/>
    <property type="match status" value="1"/>
</dbReference>
<dbReference type="OrthoDB" id="6159439at2759"/>
<evidence type="ECO:0000313" key="9">
    <source>
        <dbReference type="EMBL" id="KLT41682.1"/>
    </source>
</evidence>
<sequence length="345" mass="38229">MFPSTSERETLAQQIGLTSRQVQVWFQNQRQKRRRERETDDAVHTQLLPDLLGHSMGWPTSAIPVHPSQARITRISASYPPPPHGPPPNYHLASQTMLPTRALTHPPLYRHERPPDDFQRGLSDSQIPLAGRHITSDVPSAWRHPSSRSGSFSGAHAAFRGYDRSDEFVGASAIHESHIGPLRRPRSMSTSQQLYRWASQVDNSPPSSRDAMLGSSMPAHSAYAHADGLSTEQWPQDDRYDRYVGSTNPGIRDQRDSNSAPARESQLPPSLMPMVIDSPRAGPEAITLQPLHFRASQVNESMAASSPLSDRAFSPRARPRPHRRASSDCDDGQGSSQISVADLIN</sequence>
<evidence type="ECO:0000256" key="2">
    <source>
        <dbReference type="ARBA" id="ARBA00023125"/>
    </source>
</evidence>
<feature type="compositionally biased region" description="Polar residues" evidence="7">
    <location>
        <begin position="298"/>
        <end position="308"/>
    </location>
</feature>